<sequence>MAATYPFSSNLFDVNVWNLQDNRTVNDMAFFMRSFTHAIIRPNSGQDPPSNQASAFIELVADPRVLFVVQVAMPELLSNDGMELAEQNPWIWAIRSVTRPFGGENTGYDAQRQAQRRMVNTAAVILAVLNVLQMDAGVERRCEINAVKRVFAMRLVVLMAR</sequence>
<organism evidence="1 2">
    <name type="scientific">Alectoria fallacina</name>
    <dbReference type="NCBI Taxonomy" id="1903189"/>
    <lineage>
        <taxon>Eukaryota</taxon>
        <taxon>Fungi</taxon>
        <taxon>Dikarya</taxon>
        <taxon>Ascomycota</taxon>
        <taxon>Pezizomycotina</taxon>
        <taxon>Lecanoromycetes</taxon>
        <taxon>OSLEUM clade</taxon>
        <taxon>Lecanoromycetidae</taxon>
        <taxon>Lecanorales</taxon>
        <taxon>Lecanorineae</taxon>
        <taxon>Parmeliaceae</taxon>
        <taxon>Alectoria</taxon>
    </lineage>
</organism>
<evidence type="ECO:0000313" key="1">
    <source>
        <dbReference type="EMBL" id="CAF9933334.1"/>
    </source>
</evidence>
<comment type="caution">
    <text evidence="1">The sequence shown here is derived from an EMBL/GenBank/DDBJ whole genome shotgun (WGS) entry which is preliminary data.</text>
</comment>
<protein>
    <submittedName>
        <fullName evidence="1">Uncharacterized protein</fullName>
    </submittedName>
</protein>
<reference evidence="1" key="1">
    <citation type="submission" date="2021-03" db="EMBL/GenBank/DDBJ databases">
        <authorList>
            <person name="Tagirdzhanova G."/>
        </authorList>
    </citation>
    <scope>NUCLEOTIDE SEQUENCE</scope>
</reference>
<proteinExistence type="predicted"/>
<evidence type="ECO:0000313" key="2">
    <source>
        <dbReference type="Proteomes" id="UP000664203"/>
    </source>
</evidence>
<keyword evidence="2" id="KW-1185">Reference proteome</keyword>
<gene>
    <name evidence="1" type="ORF">ALECFALPRED_005565</name>
</gene>
<name>A0A8H3FYQ3_9LECA</name>
<dbReference type="Proteomes" id="UP000664203">
    <property type="component" value="Unassembled WGS sequence"/>
</dbReference>
<dbReference type="AlphaFoldDB" id="A0A8H3FYQ3"/>
<accession>A0A8H3FYQ3</accession>
<dbReference type="OrthoDB" id="10331295at2759"/>
<dbReference type="EMBL" id="CAJPDR010000352">
    <property type="protein sequence ID" value="CAF9933334.1"/>
    <property type="molecule type" value="Genomic_DNA"/>
</dbReference>